<dbReference type="FunFam" id="3.20.20.70:FF:000035">
    <property type="entry name" value="Putative N-acetylmannosamine-6-phosphate 2-epimerase"/>
    <property type="match status" value="1"/>
</dbReference>
<dbReference type="STRING" id="1367477.N288_22990"/>
<evidence type="ECO:0000313" key="8">
    <source>
        <dbReference type="EMBL" id="AGX06437.1"/>
    </source>
</evidence>
<dbReference type="PATRIC" id="fig|1367477.3.peg.4589"/>
<dbReference type="Proteomes" id="UP000017805">
    <property type="component" value="Chromosome"/>
</dbReference>
<evidence type="ECO:0000256" key="5">
    <source>
        <dbReference type="ARBA" id="ARBA00023235"/>
    </source>
</evidence>
<dbReference type="GO" id="GO:0005829">
    <property type="term" value="C:cytosol"/>
    <property type="evidence" value="ECO:0007669"/>
    <property type="project" value="TreeGrafter"/>
</dbReference>
<evidence type="ECO:0000256" key="7">
    <source>
        <dbReference type="HAMAP-Rule" id="MF_01235"/>
    </source>
</evidence>
<evidence type="ECO:0000256" key="2">
    <source>
        <dbReference type="ARBA" id="ARBA00002147"/>
    </source>
</evidence>
<dbReference type="GO" id="GO:0047465">
    <property type="term" value="F:N-acylglucosamine-6-phosphate 2-epimerase activity"/>
    <property type="evidence" value="ECO:0007669"/>
    <property type="project" value="UniProtKB-EC"/>
</dbReference>
<dbReference type="InterPro" id="IPR011060">
    <property type="entry name" value="RibuloseP-bd_barrel"/>
</dbReference>
<accession>U5LII3</accession>
<protein>
    <recommendedName>
        <fullName evidence="7">Putative N-acetylmannosamine-6-phosphate 2-epimerase</fullName>
        <ecNumber evidence="7">5.1.3.9</ecNumber>
    </recommendedName>
    <alternativeName>
        <fullName evidence="7">ManNAc-6-P epimerase</fullName>
    </alternativeName>
</protein>
<comment type="catalytic activity">
    <reaction evidence="1 7">
        <text>an N-acyl-D-glucosamine 6-phosphate = an N-acyl-D-mannosamine 6-phosphate</text>
        <dbReference type="Rhea" id="RHEA:23932"/>
        <dbReference type="ChEBI" id="CHEBI:57599"/>
        <dbReference type="ChEBI" id="CHEBI:57666"/>
        <dbReference type="EC" id="5.1.3.9"/>
    </reaction>
</comment>
<name>U5LII3_9BACI</name>
<evidence type="ECO:0000256" key="6">
    <source>
        <dbReference type="ARBA" id="ARBA00023277"/>
    </source>
</evidence>
<evidence type="ECO:0000256" key="1">
    <source>
        <dbReference type="ARBA" id="ARBA00000056"/>
    </source>
</evidence>
<organism evidence="8 9">
    <name type="scientific">Bacillus infantis NRRL B-14911</name>
    <dbReference type="NCBI Taxonomy" id="1367477"/>
    <lineage>
        <taxon>Bacteria</taxon>
        <taxon>Bacillati</taxon>
        <taxon>Bacillota</taxon>
        <taxon>Bacilli</taxon>
        <taxon>Bacillales</taxon>
        <taxon>Bacillaceae</taxon>
        <taxon>Bacillus</taxon>
    </lineage>
</organism>
<dbReference type="UniPathway" id="UPA00629">
    <property type="reaction ID" value="UER00682"/>
</dbReference>
<dbReference type="EC" id="5.1.3.9" evidence="7"/>
<dbReference type="KEGG" id="bif:N288_22990"/>
<dbReference type="RefSeq" id="WP_009792788.1">
    <property type="nucleotide sequence ID" value="NC_022524.1"/>
</dbReference>
<dbReference type="SUPFAM" id="SSF51366">
    <property type="entry name" value="Ribulose-phoshate binding barrel"/>
    <property type="match status" value="1"/>
</dbReference>
<dbReference type="Pfam" id="PF04131">
    <property type="entry name" value="NanE"/>
    <property type="match status" value="1"/>
</dbReference>
<gene>
    <name evidence="7" type="primary">nanE</name>
    <name evidence="8" type="ORF">N288_22990</name>
</gene>
<dbReference type="PANTHER" id="PTHR36204">
    <property type="entry name" value="N-ACETYLMANNOSAMINE-6-PHOSPHATE 2-EPIMERASE-RELATED"/>
    <property type="match status" value="1"/>
</dbReference>
<dbReference type="CDD" id="cd04729">
    <property type="entry name" value="NanE"/>
    <property type="match status" value="1"/>
</dbReference>
<comment type="similarity">
    <text evidence="4 7">Belongs to the NanE family.</text>
</comment>
<dbReference type="NCBIfam" id="NF002231">
    <property type="entry name" value="PRK01130.1"/>
    <property type="match status" value="1"/>
</dbReference>
<sequence>MLEKIKGGLVVSCQALEDEPLHGPEIMKRMADAAKRGGALGIRANGIEDIKAIKEYVDLPIIGIIKREYEGSSVYITPTLKEVEELAEAGVDLIAVDATSRLRPGGLELNAFMQEAKARFPEQKWMADCATVEDCIRAEELGFDCVGTTMHGYTEETAGKKLYHNDFQFLRDVLAAVNVPVIAEGNILTPEMAGEVLRYGAHSVVVGGAITRPQQITERFVVGMEKR</sequence>
<evidence type="ECO:0000256" key="4">
    <source>
        <dbReference type="ARBA" id="ARBA00007439"/>
    </source>
</evidence>
<dbReference type="InterPro" id="IPR013785">
    <property type="entry name" value="Aldolase_TIM"/>
</dbReference>
<comment type="function">
    <text evidence="2 7">Converts N-acetylmannosamine-6-phosphate (ManNAc-6-P) to N-acetylglucosamine-6-phosphate (GlcNAc-6-P).</text>
</comment>
<dbReference type="GO" id="GO:0019262">
    <property type="term" value="P:N-acetylneuraminate catabolic process"/>
    <property type="evidence" value="ECO:0007669"/>
    <property type="project" value="UniProtKB-UniRule"/>
</dbReference>
<dbReference type="OrthoDB" id="9781704at2"/>
<dbReference type="HAMAP" id="MF_01235">
    <property type="entry name" value="ManNAc6P_epimer"/>
    <property type="match status" value="1"/>
</dbReference>
<keyword evidence="5 7" id="KW-0413">Isomerase</keyword>
<evidence type="ECO:0000313" key="9">
    <source>
        <dbReference type="Proteomes" id="UP000017805"/>
    </source>
</evidence>
<keyword evidence="9" id="KW-1185">Reference proteome</keyword>
<dbReference type="Gene3D" id="3.20.20.70">
    <property type="entry name" value="Aldolase class I"/>
    <property type="match status" value="1"/>
</dbReference>
<dbReference type="GO" id="GO:0006053">
    <property type="term" value="P:N-acetylmannosamine catabolic process"/>
    <property type="evidence" value="ECO:0007669"/>
    <property type="project" value="TreeGrafter"/>
</dbReference>
<keyword evidence="6 7" id="KW-0119">Carbohydrate metabolism</keyword>
<evidence type="ECO:0000256" key="3">
    <source>
        <dbReference type="ARBA" id="ARBA00005081"/>
    </source>
</evidence>
<dbReference type="InterPro" id="IPR007260">
    <property type="entry name" value="NanE"/>
</dbReference>
<reference evidence="8 9" key="1">
    <citation type="submission" date="2013-07" db="EMBL/GenBank/DDBJ databases">
        <title>Complete genome sequence of Bacillus infantis NRRL B-14911 that has potential to induce cardiac disease by antigenic mimicry.</title>
        <authorList>
            <person name="Massilamany C."/>
            <person name="Smith T.P.L."/>
            <person name="Loy J.D."/>
            <person name="Barletta R."/>
            <person name="Reddy J."/>
        </authorList>
    </citation>
    <scope>NUCLEOTIDE SEQUENCE [LARGE SCALE GENOMIC DNA]</scope>
    <source>
        <strain evidence="8 9">NRRL B-14911</strain>
    </source>
</reference>
<dbReference type="AlphaFoldDB" id="U5LII3"/>
<dbReference type="HOGENOM" id="CLU_086300_1_0_9"/>
<dbReference type="PANTHER" id="PTHR36204:SF1">
    <property type="entry name" value="N-ACETYLMANNOSAMINE-6-PHOSPHATE 2-EPIMERASE-RELATED"/>
    <property type="match status" value="1"/>
</dbReference>
<comment type="pathway">
    <text evidence="3 7">Amino-sugar metabolism; N-acetylneuraminate degradation; D-fructose 6-phosphate from N-acetylneuraminate: step 3/5.</text>
</comment>
<dbReference type="EMBL" id="CP006643">
    <property type="protein sequence ID" value="AGX06437.1"/>
    <property type="molecule type" value="Genomic_DNA"/>
</dbReference>
<dbReference type="GO" id="GO:0005975">
    <property type="term" value="P:carbohydrate metabolic process"/>
    <property type="evidence" value="ECO:0007669"/>
    <property type="project" value="UniProtKB-UniRule"/>
</dbReference>
<proteinExistence type="inferred from homology"/>